<evidence type="ECO:0000313" key="7">
    <source>
        <dbReference type="Proteomes" id="UP000280698"/>
    </source>
</evidence>
<evidence type="ECO:0000256" key="4">
    <source>
        <dbReference type="SAM" id="MobiDB-lite"/>
    </source>
</evidence>
<dbReference type="Pfam" id="PF13649">
    <property type="entry name" value="Methyltransf_25"/>
    <property type="match status" value="1"/>
</dbReference>
<protein>
    <submittedName>
        <fullName evidence="6">Class I SAM-dependent methyltransferase</fullName>
    </submittedName>
</protein>
<evidence type="ECO:0000256" key="2">
    <source>
        <dbReference type="ARBA" id="ARBA00022679"/>
    </source>
</evidence>
<dbReference type="Proteomes" id="UP000280698">
    <property type="component" value="Unassembled WGS sequence"/>
</dbReference>
<feature type="region of interest" description="Disordered" evidence="4">
    <location>
        <begin position="178"/>
        <end position="201"/>
    </location>
</feature>
<feature type="compositionally biased region" description="Basic and acidic residues" evidence="4">
    <location>
        <begin position="184"/>
        <end position="195"/>
    </location>
</feature>
<evidence type="ECO:0000256" key="1">
    <source>
        <dbReference type="ARBA" id="ARBA00022603"/>
    </source>
</evidence>
<comment type="caution">
    <text evidence="6">The sequence shown here is derived from an EMBL/GenBank/DDBJ whole genome shotgun (WGS) entry which is preliminary data.</text>
</comment>
<dbReference type="RefSeq" id="WP_123241294.1">
    <property type="nucleotide sequence ID" value="NZ_JAAHBY010000032.1"/>
</dbReference>
<dbReference type="Gene3D" id="3.40.50.150">
    <property type="entry name" value="Vaccinia Virus protein VP39"/>
    <property type="match status" value="1"/>
</dbReference>
<keyword evidence="3" id="KW-0949">S-adenosyl-L-methionine</keyword>
<organism evidence="6 7">
    <name type="scientific">Micromonospora solifontis</name>
    <dbReference type="NCBI Taxonomy" id="2487138"/>
    <lineage>
        <taxon>Bacteria</taxon>
        <taxon>Bacillati</taxon>
        <taxon>Actinomycetota</taxon>
        <taxon>Actinomycetes</taxon>
        <taxon>Micromonosporales</taxon>
        <taxon>Micromonosporaceae</taxon>
        <taxon>Micromonospora</taxon>
    </lineage>
</organism>
<dbReference type="PANTHER" id="PTHR43464:SF19">
    <property type="entry name" value="UBIQUINONE BIOSYNTHESIS O-METHYLTRANSFERASE, MITOCHONDRIAL"/>
    <property type="match status" value="1"/>
</dbReference>
<dbReference type="PANTHER" id="PTHR43464">
    <property type="entry name" value="METHYLTRANSFERASE"/>
    <property type="match status" value="1"/>
</dbReference>
<dbReference type="GO" id="GO:0008168">
    <property type="term" value="F:methyltransferase activity"/>
    <property type="evidence" value="ECO:0007669"/>
    <property type="project" value="UniProtKB-KW"/>
</dbReference>
<keyword evidence="2" id="KW-0808">Transferase</keyword>
<reference evidence="6 7" key="1">
    <citation type="submission" date="2018-11" db="EMBL/GenBank/DDBJ databases">
        <title>Micromonospora sp. PPF5-17, a new actinomycetes isolated from a hot spring soil.</title>
        <authorList>
            <person name="Thawai C."/>
        </authorList>
    </citation>
    <scope>NUCLEOTIDE SEQUENCE [LARGE SCALE GENOMIC DNA]</scope>
    <source>
        <strain evidence="6 7">PPF5-17</strain>
    </source>
</reference>
<dbReference type="CDD" id="cd02440">
    <property type="entry name" value="AdoMet_MTases"/>
    <property type="match status" value="1"/>
</dbReference>
<name>A0ABX9WFH2_9ACTN</name>
<dbReference type="SUPFAM" id="SSF53335">
    <property type="entry name" value="S-adenosyl-L-methionine-dependent methyltransferases"/>
    <property type="match status" value="1"/>
</dbReference>
<evidence type="ECO:0000259" key="5">
    <source>
        <dbReference type="Pfam" id="PF13649"/>
    </source>
</evidence>
<evidence type="ECO:0000256" key="3">
    <source>
        <dbReference type="ARBA" id="ARBA00022691"/>
    </source>
</evidence>
<evidence type="ECO:0000313" key="6">
    <source>
        <dbReference type="EMBL" id="RNL98642.1"/>
    </source>
</evidence>
<feature type="domain" description="Methyltransferase" evidence="5">
    <location>
        <begin position="42"/>
        <end position="136"/>
    </location>
</feature>
<accession>A0ABX9WFH2</accession>
<gene>
    <name evidence="6" type="ORF">EFE23_13680</name>
</gene>
<dbReference type="EMBL" id="RJLN01000032">
    <property type="protein sequence ID" value="RNL98642.1"/>
    <property type="molecule type" value="Genomic_DNA"/>
</dbReference>
<sequence>MSERFDEAYWEQRYRGHGPGHRREPNPYLVAAVADRAPGVALDAGCGEGAEAGWLAARGWRVTAVDIAATALRHAREHATALGPDVADRIDWVRADLTGWTPPAQRYDLVCAHYVHPATDGPDLLRRLAAAVAPGGTLLVVGHAPSPANPAAGATVEEATAVLDAGRWEVQLAEARSRTAAGHHGHDVTLHDTVVRARRRP</sequence>
<dbReference type="InterPro" id="IPR029063">
    <property type="entry name" value="SAM-dependent_MTases_sf"/>
</dbReference>
<dbReference type="InterPro" id="IPR041698">
    <property type="entry name" value="Methyltransf_25"/>
</dbReference>
<dbReference type="GO" id="GO:0032259">
    <property type="term" value="P:methylation"/>
    <property type="evidence" value="ECO:0007669"/>
    <property type="project" value="UniProtKB-KW"/>
</dbReference>
<proteinExistence type="predicted"/>
<keyword evidence="1 6" id="KW-0489">Methyltransferase</keyword>
<keyword evidence="7" id="KW-1185">Reference proteome</keyword>